<dbReference type="Proteomes" id="UP000467252">
    <property type="component" value="Chromosome"/>
</dbReference>
<gene>
    <name evidence="1" type="ORF">MPUL_41070</name>
</gene>
<dbReference type="EMBL" id="AP022599">
    <property type="protein sequence ID" value="BBY82949.1"/>
    <property type="molecule type" value="Genomic_DNA"/>
</dbReference>
<evidence type="ECO:0000313" key="2">
    <source>
        <dbReference type="Proteomes" id="UP000467252"/>
    </source>
</evidence>
<dbReference type="AlphaFoldDB" id="A0A7I7UQV8"/>
<organism evidence="1 2">
    <name type="scientific">Mycolicibacterium pulveris</name>
    <name type="common">Mycobacterium pulveris</name>
    <dbReference type="NCBI Taxonomy" id="36813"/>
    <lineage>
        <taxon>Bacteria</taxon>
        <taxon>Bacillati</taxon>
        <taxon>Actinomycetota</taxon>
        <taxon>Actinomycetes</taxon>
        <taxon>Mycobacteriales</taxon>
        <taxon>Mycobacteriaceae</taxon>
        <taxon>Mycolicibacterium</taxon>
    </lineage>
</organism>
<name>A0A7I7UQV8_MYCPV</name>
<proteinExistence type="predicted"/>
<evidence type="ECO:0000313" key="1">
    <source>
        <dbReference type="EMBL" id="BBY82949.1"/>
    </source>
</evidence>
<accession>A0A7I7UQV8</accession>
<reference evidence="1 2" key="1">
    <citation type="journal article" date="2019" name="Emerg. Microbes Infect.">
        <title>Comprehensive subspecies identification of 175 nontuberculous mycobacteria species based on 7547 genomic profiles.</title>
        <authorList>
            <person name="Matsumoto Y."/>
            <person name="Kinjo T."/>
            <person name="Motooka D."/>
            <person name="Nabeya D."/>
            <person name="Jung N."/>
            <person name="Uechi K."/>
            <person name="Horii T."/>
            <person name="Iida T."/>
            <person name="Fujita J."/>
            <person name="Nakamura S."/>
        </authorList>
    </citation>
    <scope>NUCLEOTIDE SEQUENCE [LARGE SCALE GENOMIC DNA]</scope>
    <source>
        <strain evidence="1 2">JCM 6370</strain>
    </source>
</reference>
<keyword evidence="2" id="KW-1185">Reference proteome</keyword>
<sequence>MLMCNREATMPYAFWPVCSQHYNELDSGAEYRPQGSEQSATGMAAPVLLMGEALRDLNQYVVVEPPTRLTHSTEYPEGPLLPLRLRQLGGTEVDLTLILPDETIDRLAHIFRRLRPNQD</sequence>
<protein>
    <submittedName>
        <fullName evidence="1">Uncharacterized protein</fullName>
    </submittedName>
</protein>